<evidence type="ECO:0008006" key="6">
    <source>
        <dbReference type="Google" id="ProtNLM"/>
    </source>
</evidence>
<name>A0AAJ3TQ36_9FLAO</name>
<protein>
    <recommendedName>
        <fullName evidence="6">Porin</fullName>
    </recommendedName>
</protein>
<keyword evidence="4" id="KW-1185">Reference proteome</keyword>
<sequence>MGKKMFYFCIGIMCFLCVSHLYAQGKIVADSLSQTEIDKQKEWVVKFGGFIQADYMLDVGEMESKDGFSSVSIKFPSNNKTSSYMSIRQSQLRVNIKNKKYDISGFVEIDFYGNNNTTAPRLRQAYIIWKKFLVGQSWSNFSDLESSGEIFDFTGPDGLMFSRQIQVRYTTKLTPKGELSISLENPDAPSITFPKDSIAWQKKALLPGFTAAYRYRGSKGYLRLAGIVSPITYEIGYRQIMKTLLGIGVNLSGAYYIKSRDSFKFQTSYGSGYSTNNISLGGMGYDATPNIYKANELRTLPMFNLTLLYEHWWAQTLSSVVYISSSEFFRESFIPSGNLKSFRNAGANIIYHPFNPFQIGFECTYGKVKEYSHMKAEAMRYQISASFKF</sequence>
<evidence type="ECO:0000313" key="5">
    <source>
        <dbReference type="Proteomes" id="UP000190816"/>
    </source>
</evidence>
<dbReference type="SUPFAM" id="SSF56935">
    <property type="entry name" value="Porins"/>
    <property type="match status" value="1"/>
</dbReference>
<reference evidence="2 5" key="1">
    <citation type="submission" date="2016-06" db="EMBL/GenBank/DDBJ databases">
        <authorList>
            <person name="Nicholson A.C."/>
        </authorList>
    </citation>
    <scope>NUCLEOTIDE SEQUENCE [LARGE SCALE GENOMIC DNA]</scope>
    <source>
        <strain evidence="2 5">G4123</strain>
    </source>
</reference>
<evidence type="ECO:0000256" key="1">
    <source>
        <dbReference type="SAM" id="SignalP"/>
    </source>
</evidence>
<dbReference type="Proteomes" id="UP000190816">
    <property type="component" value="Unassembled WGS sequence"/>
</dbReference>
<dbReference type="KEGG" id="ego:BBD34_14745"/>
<evidence type="ECO:0000313" key="4">
    <source>
        <dbReference type="Proteomes" id="UP000190016"/>
    </source>
</evidence>
<comment type="caution">
    <text evidence="2">The sequence shown here is derived from an EMBL/GenBank/DDBJ whole genome shotgun (WGS) entry which is preliminary data.</text>
</comment>
<reference evidence="3 4" key="2">
    <citation type="submission" date="2016-07" db="EMBL/GenBank/DDBJ databases">
        <title>Revisiting the Taxonomy of the Elizabethkingia Genus based on Whole-Genome Sequencing, Optical Mapping, and MALDI-TOF.</title>
        <authorList>
            <person name="Nicholson A.C."/>
        </authorList>
    </citation>
    <scope>NUCLEOTIDE SEQUENCE [LARGE SCALE GENOMIC DNA]</scope>
    <source>
        <strain evidence="3 4">C1558</strain>
    </source>
</reference>
<proteinExistence type="predicted"/>
<keyword evidence="1" id="KW-0732">Signal</keyword>
<dbReference type="Pfam" id="PF19577">
    <property type="entry name" value="DcaP"/>
    <property type="match status" value="1"/>
</dbReference>
<accession>A0AAJ3TQ36</accession>
<dbReference type="AlphaFoldDB" id="A0AAJ3TQ36"/>
<dbReference type="Gene3D" id="2.40.160.10">
    <property type="entry name" value="Porin"/>
    <property type="match status" value="1"/>
</dbReference>
<dbReference type="InterPro" id="IPR023614">
    <property type="entry name" value="Porin_dom_sf"/>
</dbReference>
<feature type="chain" id="PRO_5042459482" description="Porin" evidence="1">
    <location>
        <begin position="24"/>
        <end position="389"/>
    </location>
</feature>
<dbReference type="Proteomes" id="UP000190016">
    <property type="component" value="Unassembled WGS sequence"/>
</dbReference>
<dbReference type="EMBL" id="MAIC01000007">
    <property type="protein sequence ID" value="OPB78932.1"/>
    <property type="molecule type" value="Genomic_DNA"/>
</dbReference>
<dbReference type="EMBL" id="MBDS01000004">
    <property type="protein sequence ID" value="OPB91636.1"/>
    <property type="molecule type" value="Genomic_DNA"/>
</dbReference>
<gene>
    <name evidence="2" type="ORF">BAY32_18910</name>
    <name evidence="3" type="ORF">BB021_17150</name>
</gene>
<feature type="signal peptide" evidence="1">
    <location>
        <begin position="1"/>
        <end position="23"/>
    </location>
</feature>
<evidence type="ECO:0000313" key="3">
    <source>
        <dbReference type="EMBL" id="OPB91636.1"/>
    </source>
</evidence>
<dbReference type="InterPro" id="IPR045748">
    <property type="entry name" value="DcaP"/>
</dbReference>
<dbReference type="RefSeq" id="WP_078404191.1">
    <property type="nucleotide sequence ID" value="NZ_CP016377.1"/>
</dbReference>
<organism evidence="2 5">
    <name type="scientific">Elizabethkingia ursingii</name>
    <dbReference type="NCBI Taxonomy" id="1756150"/>
    <lineage>
        <taxon>Bacteria</taxon>
        <taxon>Pseudomonadati</taxon>
        <taxon>Bacteroidota</taxon>
        <taxon>Flavobacteriia</taxon>
        <taxon>Flavobacteriales</taxon>
        <taxon>Weeksellaceae</taxon>
        <taxon>Elizabethkingia</taxon>
    </lineage>
</organism>
<evidence type="ECO:0000313" key="2">
    <source>
        <dbReference type="EMBL" id="OPB78932.1"/>
    </source>
</evidence>